<dbReference type="InterPro" id="IPR018060">
    <property type="entry name" value="HTH_AraC"/>
</dbReference>
<dbReference type="PANTHER" id="PTHR43280">
    <property type="entry name" value="ARAC-FAMILY TRANSCRIPTIONAL REGULATOR"/>
    <property type="match status" value="1"/>
</dbReference>
<evidence type="ECO:0000313" key="5">
    <source>
        <dbReference type="EMBL" id="EKF20742.1"/>
    </source>
</evidence>
<dbReference type="eggNOG" id="COG2207">
    <property type="taxonomic scope" value="Bacteria"/>
</dbReference>
<dbReference type="InterPro" id="IPR037923">
    <property type="entry name" value="HTH-like"/>
</dbReference>
<keyword evidence="2" id="KW-0238">DNA-binding</keyword>
<comment type="caution">
    <text evidence="5">The sequence shown here is derived from an EMBL/GenBank/DDBJ whole genome shotgun (WGS) entry which is preliminary data.</text>
</comment>
<evidence type="ECO:0000313" key="6">
    <source>
        <dbReference type="Proteomes" id="UP000006786"/>
    </source>
</evidence>
<dbReference type="PANTHER" id="PTHR43280:SF32">
    <property type="entry name" value="TRANSCRIPTIONAL REGULATORY PROTEIN"/>
    <property type="match status" value="1"/>
</dbReference>
<dbReference type="EMBL" id="AMRM01000001">
    <property type="protein sequence ID" value="EKF20742.1"/>
    <property type="molecule type" value="Genomic_DNA"/>
</dbReference>
<dbReference type="InterPro" id="IPR014710">
    <property type="entry name" value="RmlC-like_jellyroll"/>
</dbReference>
<dbReference type="eggNOG" id="COG1917">
    <property type="taxonomic scope" value="Bacteria"/>
</dbReference>
<reference evidence="5 6" key="1">
    <citation type="journal article" date="2012" name="J. Bacteriol.">
        <title>Genome Sequence of Nitratireductor pacificus Type Strain pht-3B.</title>
        <authorList>
            <person name="Lai Q."/>
            <person name="Li G."/>
            <person name="Shao Z."/>
        </authorList>
    </citation>
    <scope>NUCLEOTIDE SEQUENCE [LARGE SCALE GENOMIC DNA]</scope>
    <source>
        <strain evidence="6">pht-3B</strain>
    </source>
</reference>
<keyword evidence="1" id="KW-0805">Transcription regulation</keyword>
<dbReference type="Proteomes" id="UP000006786">
    <property type="component" value="Unassembled WGS sequence"/>
</dbReference>
<dbReference type="GO" id="GO:0043565">
    <property type="term" value="F:sequence-specific DNA binding"/>
    <property type="evidence" value="ECO:0007669"/>
    <property type="project" value="InterPro"/>
</dbReference>
<dbReference type="CDD" id="cd06999">
    <property type="entry name" value="cupin_HpaA-like_N"/>
    <property type="match status" value="1"/>
</dbReference>
<accession>K2MTP3</accession>
<dbReference type="GO" id="GO:0003700">
    <property type="term" value="F:DNA-binding transcription factor activity"/>
    <property type="evidence" value="ECO:0007669"/>
    <property type="project" value="InterPro"/>
</dbReference>
<dbReference type="PATRIC" id="fig|391937.3.peg.30"/>
<dbReference type="STRING" id="391937.NA2_00150"/>
<dbReference type="InterPro" id="IPR013096">
    <property type="entry name" value="Cupin_2"/>
</dbReference>
<gene>
    <name evidence="5" type="ORF">NA2_00150</name>
</gene>
<keyword evidence="3" id="KW-0804">Transcription</keyword>
<feature type="domain" description="HTH araC/xylS-type" evidence="4">
    <location>
        <begin position="193"/>
        <end position="291"/>
    </location>
</feature>
<protein>
    <submittedName>
        <fullName evidence="5">AraC family transcriptional regulator</fullName>
    </submittedName>
</protein>
<dbReference type="Pfam" id="PF12833">
    <property type="entry name" value="HTH_18"/>
    <property type="match status" value="1"/>
</dbReference>
<dbReference type="AlphaFoldDB" id="K2MTP3"/>
<evidence type="ECO:0000259" key="4">
    <source>
        <dbReference type="PROSITE" id="PS01124"/>
    </source>
</evidence>
<name>K2MTP3_9HYPH</name>
<dbReference type="SUPFAM" id="SSF46689">
    <property type="entry name" value="Homeodomain-like"/>
    <property type="match status" value="1"/>
</dbReference>
<dbReference type="PROSITE" id="PS01124">
    <property type="entry name" value="HTH_ARAC_FAMILY_2"/>
    <property type="match status" value="1"/>
</dbReference>
<dbReference type="SMART" id="SM00342">
    <property type="entry name" value="HTH_ARAC"/>
    <property type="match status" value="1"/>
</dbReference>
<dbReference type="Gene3D" id="2.60.120.10">
    <property type="entry name" value="Jelly Rolls"/>
    <property type="match status" value="1"/>
</dbReference>
<keyword evidence="6" id="KW-1185">Reference proteome</keyword>
<dbReference type="Gene3D" id="1.10.10.60">
    <property type="entry name" value="Homeodomain-like"/>
    <property type="match status" value="1"/>
</dbReference>
<dbReference type="InterPro" id="IPR009057">
    <property type="entry name" value="Homeodomain-like_sf"/>
</dbReference>
<sequence>MKRAIPNYRLYQEKSEESEDFWLHCETLSVRSGLHNWEIAVHRHSALFQIFWVTEGRGTLVSGGGADRDFAAPCVLFIPSGAAHGFRFAEGSEGLVTTVLADRLSLPAAADRTLSAFVAETRIIPLGDAAAEEGARLDDLFWRIHAENARRDVGRDLLLDALVVEAIVWLARASRRLMPGGRGAATRDGARMQALETLIAAHFREHRPVGFYAGRVGVSVAQLNRLARREAGASVSQLVSRRLLEAARRDLIFTPTPVQAIAYSLGFQDPAYFNRFFRRQTGMTPGGYREAERRRLAA</sequence>
<organism evidence="5 6">
    <name type="scientific">Nitratireductor pacificus pht-3B</name>
    <dbReference type="NCBI Taxonomy" id="391937"/>
    <lineage>
        <taxon>Bacteria</taxon>
        <taxon>Pseudomonadati</taxon>
        <taxon>Pseudomonadota</taxon>
        <taxon>Alphaproteobacteria</taxon>
        <taxon>Hyphomicrobiales</taxon>
        <taxon>Phyllobacteriaceae</taxon>
        <taxon>Nitratireductor</taxon>
    </lineage>
</organism>
<dbReference type="RefSeq" id="WP_008592846.1">
    <property type="nucleotide sequence ID" value="NZ_AMRM01000001.1"/>
</dbReference>
<dbReference type="Pfam" id="PF07883">
    <property type="entry name" value="Cupin_2"/>
    <property type="match status" value="1"/>
</dbReference>
<dbReference type="InterPro" id="IPR047264">
    <property type="entry name" value="Cupin_HpaA-like_N"/>
</dbReference>
<dbReference type="SUPFAM" id="SSF51215">
    <property type="entry name" value="Regulatory protein AraC"/>
    <property type="match status" value="1"/>
</dbReference>
<dbReference type="InterPro" id="IPR020449">
    <property type="entry name" value="Tscrpt_reg_AraC-type_HTH"/>
</dbReference>
<proteinExistence type="predicted"/>
<dbReference type="OrthoDB" id="9814125at2"/>
<evidence type="ECO:0000256" key="2">
    <source>
        <dbReference type="ARBA" id="ARBA00023125"/>
    </source>
</evidence>
<dbReference type="PRINTS" id="PR00032">
    <property type="entry name" value="HTHARAC"/>
</dbReference>
<evidence type="ECO:0000256" key="1">
    <source>
        <dbReference type="ARBA" id="ARBA00023015"/>
    </source>
</evidence>
<evidence type="ECO:0000256" key="3">
    <source>
        <dbReference type="ARBA" id="ARBA00023163"/>
    </source>
</evidence>